<proteinExistence type="inferred from homology"/>
<evidence type="ECO:0000256" key="2">
    <source>
        <dbReference type="ARBA" id="ARBA00006485"/>
    </source>
</evidence>
<evidence type="ECO:0000259" key="18">
    <source>
        <dbReference type="PROSITE" id="PS50011"/>
    </source>
</evidence>
<sequence>MSSQNNEFLLSQEDSNDVSSSSDPNSSNYEKIALIGSGAYGMVYKARDLNNEGQFVALKKIRIPLTEIGVPISILREISVLKQLQSFDHPNVVRLLDICHGRNFEKQFNLFLVLEHVDQDLSTYLQRCPSPGLSLDNIKDLMFQILTGVDFLHSNRIVHRDLKPANILVTNKGQVKLADFGLARIYKQTQPLTAVVVTLWYRAPEVLLQSSYSSSVDVWSCGCIFAELYNKKPLFPGQSENDQLFKIFDLIGSPDPSDWPDDHSLRFNNFANFRKRDLKLVIKDVCDDGKQLFEKMLIFNPSKRISARQALDHEYFKDLIS</sequence>
<dbReference type="InterPro" id="IPR008271">
    <property type="entry name" value="Ser/Thr_kinase_AS"/>
</dbReference>
<evidence type="ECO:0000256" key="14">
    <source>
        <dbReference type="ARBA" id="ARBA00048367"/>
    </source>
</evidence>
<comment type="catalytic activity">
    <reaction evidence="14">
        <text>L-seryl-[protein] + ATP = O-phospho-L-seryl-[protein] + ADP + H(+)</text>
        <dbReference type="Rhea" id="RHEA:17989"/>
        <dbReference type="Rhea" id="RHEA-COMP:9863"/>
        <dbReference type="Rhea" id="RHEA-COMP:11604"/>
        <dbReference type="ChEBI" id="CHEBI:15378"/>
        <dbReference type="ChEBI" id="CHEBI:29999"/>
        <dbReference type="ChEBI" id="CHEBI:30616"/>
        <dbReference type="ChEBI" id="CHEBI:83421"/>
        <dbReference type="ChEBI" id="CHEBI:456216"/>
        <dbReference type="EC" id="2.7.11.22"/>
    </reaction>
</comment>
<keyword evidence="10 19" id="KW-0418">Kinase</keyword>
<keyword evidence="9 15" id="KW-0547">Nucleotide-binding</keyword>
<dbReference type="AlphaFoldDB" id="A0A834VEK3"/>
<dbReference type="GO" id="GO:0007165">
    <property type="term" value="P:signal transduction"/>
    <property type="evidence" value="ECO:0007669"/>
    <property type="project" value="TreeGrafter"/>
</dbReference>
<dbReference type="PANTHER" id="PTHR24056:SF472">
    <property type="entry name" value="CYCLIN-DEPENDENT KINASE 4, ISOFORM A"/>
    <property type="match status" value="1"/>
</dbReference>
<dbReference type="GO" id="GO:0005737">
    <property type="term" value="C:cytoplasm"/>
    <property type="evidence" value="ECO:0007669"/>
    <property type="project" value="UniProtKB-SubCell"/>
</dbReference>
<dbReference type="Gene3D" id="3.30.200.20">
    <property type="entry name" value="Phosphorylase Kinase, domain 1"/>
    <property type="match status" value="1"/>
</dbReference>
<dbReference type="OrthoDB" id="1732493at2759"/>
<keyword evidence="8" id="KW-0808">Transferase</keyword>
<evidence type="ECO:0000256" key="13">
    <source>
        <dbReference type="ARBA" id="ARBA00047811"/>
    </source>
</evidence>
<dbReference type="GO" id="GO:0000307">
    <property type="term" value="C:cyclin-dependent protein kinase holoenzyme complex"/>
    <property type="evidence" value="ECO:0007669"/>
    <property type="project" value="TreeGrafter"/>
</dbReference>
<evidence type="ECO:0000256" key="15">
    <source>
        <dbReference type="PROSITE-ProRule" id="PRU10141"/>
    </source>
</evidence>
<dbReference type="Gene3D" id="1.10.510.10">
    <property type="entry name" value="Transferase(Phosphotransferase) domain 1"/>
    <property type="match status" value="1"/>
</dbReference>
<evidence type="ECO:0000313" key="19">
    <source>
        <dbReference type="EMBL" id="KAF7494652.1"/>
    </source>
</evidence>
<reference evidence="20" key="3">
    <citation type="submission" date="2022-06" db="UniProtKB">
        <authorList>
            <consortium name="EnsemblMetazoa"/>
        </authorList>
    </citation>
    <scope>IDENTIFICATION</scope>
</reference>
<dbReference type="SUPFAM" id="SSF56112">
    <property type="entry name" value="Protein kinase-like (PK-like)"/>
    <property type="match status" value="1"/>
</dbReference>
<name>A0A834VEK3_SARSC</name>
<keyword evidence="5 16" id="KW-0723">Serine/threonine-protein kinase</keyword>
<keyword evidence="4" id="KW-0963">Cytoplasm</keyword>
<dbReference type="GO" id="GO:0004693">
    <property type="term" value="F:cyclin-dependent protein serine/threonine kinase activity"/>
    <property type="evidence" value="ECO:0007669"/>
    <property type="project" value="UniProtKB-EC"/>
</dbReference>
<feature type="compositionally biased region" description="Low complexity" evidence="17">
    <location>
        <begin position="17"/>
        <end position="26"/>
    </location>
</feature>
<feature type="compositionally biased region" description="Polar residues" evidence="17">
    <location>
        <begin position="1"/>
        <end position="13"/>
    </location>
</feature>
<evidence type="ECO:0000256" key="1">
    <source>
        <dbReference type="ARBA" id="ARBA00004496"/>
    </source>
</evidence>
<dbReference type="GO" id="GO:0030332">
    <property type="term" value="F:cyclin binding"/>
    <property type="evidence" value="ECO:0007669"/>
    <property type="project" value="TreeGrafter"/>
</dbReference>
<dbReference type="GO" id="GO:0005634">
    <property type="term" value="C:nucleus"/>
    <property type="evidence" value="ECO:0007669"/>
    <property type="project" value="TreeGrafter"/>
</dbReference>
<dbReference type="FunFam" id="1.10.510.10:FF:000205">
    <property type="entry name" value="Cyclin-dependent kinase 6"/>
    <property type="match status" value="1"/>
</dbReference>
<dbReference type="PROSITE" id="PS00107">
    <property type="entry name" value="PROTEIN_KINASE_ATP"/>
    <property type="match status" value="1"/>
</dbReference>
<evidence type="ECO:0000256" key="17">
    <source>
        <dbReference type="SAM" id="MobiDB-lite"/>
    </source>
</evidence>
<dbReference type="InterPro" id="IPR017441">
    <property type="entry name" value="Protein_kinase_ATP_BS"/>
</dbReference>
<dbReference type="InterPro" id="IPR050108">
    <property type="entry name" value="CDK"/>
</dbReference>
<accession>A0A834VEK3</accession>
<dbReference type="PROSITE" id="PS00108">
    <property type="entry name" value="PROTEIN_KINASE_ST"/>
    <property type="match status" value="1"/>
</dbReference>
<dbReference type="GO" id="GO:0005524">
    <property type="term" value="F:ATP binding"/>
    <property type="evidence" value="ECO:0007669"/>
    <property type="project" value="UniProtKB-UniRule"/>
</dbReference>
<evidence type="ECO:0000256" key="3">
    <source>
        <dbReference type="ARBA" id="ARBA00012425"/>
    </source>
</evidence>
<dbReference type="GO" id="GO:0010468">
    <property type="term" value="P:regulation of gene expression"/>
    <property type="evidence" value="ECO:0007669"/>
    <property type="project" value="TreeGrafter"/>
</dbReference>
<evidence type="ECO:0000313" key="21">
    <source>
        <dbReference type="Proteomes" id="UP000070412"/>
    </source>
</evidence>
<dbReference type="EnsemblMetazoa" id="SSS_1518s_mrna">
    <property type="protein sequence ID" value="KAF7494652.1"/>
    <property type="gene ID" value="SSS_1518"/>
</dbReference>
<dbReference type="SMART" id="SM00220">
    <property type="entry name" value="S_TKc"/>
    <property type="match status" value="1"/>
</dbReference>
<dbReference type="PANTHER" id="PTHR24056">
    <property type="entry name" value="CELL DIVISION PROTEIN KINASE"/>
    <property type="match status" value="1"/>
</dbReference>
<dbReference type="OMA" id="KNFPPLM"/>
<dbReference type="PROSITE" id="PS50011">
    <property type="entry name" value="PROTEIN_KINASE_DOM"/>
    <property type="match status" value="1"/>
</dbReference>
<keyword evidence="6" id="KW-0597">Phosphoprotein</keyword>
<evidence type="ECO:0000256" key="7">
    <source>
        <dbReference type="ARBA" id="ARBA00022618"/>
    </source>
</evidence>
<reference evidence="21" key="1">
    <citation type="journal article" date="2020" name="PLoS Negl. Trop. Dis.">
        <title>High-quality nuclear genome for Sarcoptes scabiei-A critical resource for a neglected parasite.</title>
        <authorList>
            <person name="Korhonen P.K."/>
            <person name="Gasser R.B."/>
            <person name="Ma G."/>
            <person name="Wang T."/>
            <person name="Stroehlein A.J."/>
            <person name="Young N.D."/>
            <person name="Ang C.S."/>
            <person name="Fernando D.D."/>
            <person name="Lu H.C."/>
            <person name="Taylor S."/>
            <person name="Reynolds S.L."/>
            <person name="Mofiz E."/>
            <person name="Najaraj S.H."/>
            <person name="Gowda H."/>
            <person name="Madugundu A."/>
            <person name="Renuse S."/>
            <person name="Holt D."/>
            <person name="Pandey A."/>
            <person name="Papenfuss A.T."/>
            <person name="Fischer K."/>
        </authorList>
    </citation>
    <scope>NUCLEOTIDE SEQUENCE [LARGE SCALE GENOMIC DNA]</scope>
</reference>
<comment type="similarity">
    <text evidence="2">Belongs to the protein kinase superfamily. CMGC Ser/Thr protein kinase family. CDC2/CDKX subfamily.</text>
</comment>
<feature type="binding site" evidence="15">
    <location>
        <position position="59"/>
    </location>
    <ligand>
        <name>ATP</name>
        <dbReference type="ChEBI" id="CHEBI:30616"/>
    </ligand>
</feature>
<dbReference type="EC" id="2.7.11.22" evidence="3"/>
<evidence type="ECO:0000256" key="5">
    <source>
        <dbReference type="ARBA" id="ARBA00022527"/>
    </source>
</evidence>
<dbReference type="EMBL" id="WVUK01000052">
    <property type="protein sequence ID" value="KAF7494652.1"/>
    <property type="molecule type" value="Genomic_DNA"/>
</dbReference>
<evidence type="ECO:0000256" key="16">
    <source>
        <dbReference type="RuleBase" id="RU000304"/>
    </source>
</evidence>
<evidence type="ECO:0000256" key="10">
    <source>
        <dbReference type="ARBA" id="ARBA00022777"/>
    </source>
</evidence>
<protein>
    <recommendedName>
        <fullName evidence="3">cyclin-dependent kinase</fullName>
        <ecNumber evidence="3">2.7.11.22</ecNumber>
    </recommendedName>
</protein>
<dbReference type="GO" id="GO:0000082">
    <property type="term" value="P:G1/S transition of mitotic cell cycle"/>
    <property type="evidence" value="ECO:0007669"/>
    <property type="project" value="TreeGrafter"/>
</dbReference>
<dbReference type="GO" id="GO:0051301">
    <property type="term" value="P:cell division"/>
    <property type="evidence" value="ECO:0007669"/>
    <property type="project" value="UniProtKB-KW"/>
</dbReference>
<comment type="subcellular location">
    <subcellularLocation>
        <location evidence="1">Cytoplasm</location>
    </subcellularLocation>
</comment>
<evidence type="ECO:0000256" key="8">
    <source>
        <dbReference type="ARBA" id="ARBA00022679"/>
    </source>
</evidence>
<dbReference type="CDD" id="cd07838">
    <property type="entry name" value="STKc_CDK4_6_like"/>
    <property type="match status" value="1"/>
</dbReference>
<evidence type="ECO:0000256" key="6">
    <source>
        <dbReference type="ARBA" id="ARBA00022553"/>
    </source>
</evidence>
<reference evidence="19" key="2">
    <citation type="submission" date="2020-01" db="EMBL/GenBank/DDBJ databases">
        <authorList>
            <person name="Korhonen P.K.K."/>
            <person name="Guangxu M.G."/>
            <person name="Wang T.W."/>
            <person name="Stroehlein A.J.S."/>
            <person name="Young N.D."/>
            <person name="Ang C.-S.A."/>
            <person name="Fernando D.W.F."/>
            <person name="Lu H.L."/>
            <person name="Taylor S.T."/>
            <person name="Ehtesham M.E.M."/>
            <person name="Najaraj S.H.N."/>
            <person name="Harsha G.H.G."/>
            <person name="Madugundu A.M."/>
            <person name="Renuse S.R."/>
            <person name="Holt D.H."/>
            <person name="Pandey A.P."/>
            <person name="Papenfuss A.P."/>
            <person name="Gasser R.B.G."/>
            <person name="Fischer K.F."/>
        </authorList>
    </citation>
    <scope>NUCLEOTIDE SEQUENCE</scope>
    <source>
        <strain evidence="19">SSS_KF_BRIS2020</strain>
    </source>
</reference>
<organism evidence="19">
    <name type="scientific">Sarcoptes scabiei</name>
    <name type="common">Itch mite</name>
    <name type="synonym">Acarus scabiei</name>
    <dbReference type="NCBI Taxonomy" id="52283"/>
    <lineage>
        <taxon>Eukaryota</taxon>
        <taxon>Metazoa</taxon>
        <taxon>Ecdysozoa</taxon>
        <taxon>Arthropoda</taxon>
        <taxon>Chelicerata</taxon>
        <taxon>Arachnida</taxon>
        <taxon>Acari</taxon>
        <taxon>Acariformes</taxon>
        <taxon>Sarcoptiformes</taxon>
        <taxon>Astigmata</taxon>
        <taxon>Psoroptidia</taxon>
        <taxon>Sarcoptoidea</taxon>
        <taxon>Sarcoptidae</taxon>
        <taxon>Sarcoptinae</taxon>
        <taxon>Sarcoptes</taxon>
    </lineage>
</organism>
<evidence type="ECO:0000256" key="12">
    <source>
        <dbReference type="ARBA" id="ARBA00023306"/>
    </source>
</evidence>
<keyword evidence="21" id="KW-1185">Reference proteome</keyword>
<evidence type="ECO:0000256" key="11">
    <source>
        <dbReference type="ARBA" id="ARBA00022840"/>
    </source>
</evidence>
<dbReference type="Pfam" id="PF00069">
    <property type="entry name" value="Pkinase"/>
    <property type="match status" value="1"/>
</dbReference>
<evidence type="ECO:0000313" key="20">
    <source>
        <dbReference type="EnsemblMetazoa" id="KAF7494652.1"/>
    </source>
</evidence>
<evidence type="ECO:0000256" key="4">
    <source>
        <dbReference type="ARBA" id="ARBA00022490"/>
    </source>
</evidence>
<dbReference type="GO" id="GO:0010389">
    <property type="term" value="P:regulation of G2/M transition of mitotic cell cycle"/>
    <property type="evidence" value="ECO:0007669"/>
    <property type="project" value="TreeGrafter"/>
</dbReference>
<keyword evidence="7" id="KW-0132">Cell division</keyword>
<feature type="domain" description="Protein kinase" evidence="18">
    <location>
        <begin position="29"/>
        <end position="316"/>
    </location>
</feature>
<dbReference type="FunFam" id="3.30.200.20:FF:000124">
    <property type="entry name" value="Cyclin-dependent kinase 4"/>
    <property type="match status" value="1"/>
</dbReference>
<evidence type="ECO:0000256" key="9">
    <source>
        <dbReference type="ARBA" id="ARBA00022741"/>
    </source>
</evidence>
<keyword evidence="11 15" id="KW-0067">ATP-binding</keyword>
<comment type="catalytic activity">
    <reaction evidence="13">
        <text>L-threonyl-[protein] + ATP = O-phospho-L-threonyl-[protein] + ADP + H(+)</text>
        <dbReference type="Rhea" id="RHEA:46608"/>
        <dbReference type="Rhea" id="RHEA-COMP:11060"/>
        <dbReference type="Rhea" id="RHEA-COMP:11605"/>
        <dbReference type="ChEBI" id="CHEBI:15378"/>
        <dbReference type="ChEBI" id="CHEBI:30013"/>
        <dbReference type="ChEBI" id="CHEBI:30616"/>
        <dbReference type="ChEBI" id="CHEBI:61977"/>
        <dbReference type="ChEBI" id="CHEBI:456216"/>
        <dbReference type="EC" id="2.7.11.22"/>
    </reaction>
</comment>
<gene>
    <name evidence="19" type="ORF">SSS_1518</name>
</gene>
<dbReference type="InterPro" id="IPR000719">
    <property type="entry name" value="Prot_kinase_dom"/>
</dbReference>
<keyword evidence="12" id="KW-0131">Cell cycle</keyword>
<dbReference type="InterPro" id="IPR011009">
    <property type="entry name" value="Kinase-like_dom_sf"/>
</dbReference>
<feature type="region of interest" description="Disordered" evidence="17">
    <location>
        <begin position="1"/>
        <end position="26"/>
    </location>
</feature>
<dbReference type="Proteomes" id="UP000070412">
    <property type="component" value="Unassembled WGS sequence"/>
</dbReference>